<dbReference type="GO" id="GO:0008174">
    <property type="term" value="F:mRNA methyltransferase activity"/>
    <property type="evidence" value="ECO:0007669"/>
    <property type="project" value="EnsemblPlants"/>
</dbReference>
<feature type="region of interest" description="Disordered" evidence="1">
    <location>
        <begin position="1422"/>
        <end position="1494"/>
    </location>
</feature>
<dbReference type="InterPro" id="IPR026736">
    <property type="entry name" value="Virilizer"/>
</dbReference>
<protein>
    <submittedName>
        <fullName evidence="2">EMB2016</fullName>
    </submittedName>
</protein>
<feature type="compositionally biased region" description="Polar residues" evidence="1">
    <location>
        <begin position="1781"/>
        <end position="1799"/>
    </location>
</feature>
<feature type="region of interest" description="Disordered" evidence="1">
    <location>
        <begin position="1933"/>
        <end position="1957"/>
    </location>
</feature>
<dbReference type="PANTHER" id="PTHR23185">
    <property type="entry name" value="PROTEIN VIRILIZER HOMOLOG"/>
    <property type="match status" value="1"/>
</dbReference>
<feature type="region of interest" description="Disordered" evidence="1">
    <location>
        <begin position="1770"/>
        <end position="1801"/>
    </location>
</feature>
<name>D7L4M0_ARALL</name>
<dbReference type="HOGENOM" id="CLU_001542_0_0_1"/>
<sequence>MSMVGYLNVDNIFVRATSPPSFALEVFVRCEGESKFKRLCNPFLYTPSAPYPLEVEAVVTNHLVVRGSYRSLSLIVYGNIVKDLGQYNIILEGRSVTDIVSSTEGNLEDLPLVLHSVNRTIEECLSSLDIVSLPLATVDVPVEVKRLLQLLLKVFDKLATSDVVNKFVDTVVSGVSSYVTDNVDFFLKNKNCPAVASSVDSGLFHDIIDKVKKDILDLNEIQESDVALGVFSFLESETCLATSQQLVDMLSPYIQFERDSLCTVLPQLSKGKATLLGLSLAFLLCSGREGCLQFVNSGGMDQLVYFFGHDVQNSTTITLLLLGVVEQATRHSVGCEGFLGWWPREDGSIPSGKSEGYCLLLKLLMQKPCHEIASLAIYILRRLRIYEVISRYEFAVLSALEGLSNSHAAATHNLDMLSDAKSQLQKLQNLMKSLGSVEDPSPSAYAERSLVSDHSEGWLSYKATSKLTASWACPFYSSGIDSHMLALLTERGFLPLSAALLSMPGLHSKVGDLMDVFTDIAMFIGNIILSLMFSRTGLSFLLHHPELTATIIQSLKGSVDLNKEECVPLHYASILISKGFTCSLLEIGINLEMHLRVVSAVDRLLKSTQQTEEFLWILWELRDVSRSDCGREALLTLGVFPEALVVLIEALHSAKDMEPAVENSGISPLNLAICHSAAEIFEVIVSDSTASCLHAWIEHAPVLHKALHTLSPGGSNRKDAPSRLLKWIDAGVVYHKHGVVGLLRYAAVLASGGDAQLSSSSILALDLTQAENGAGESTNVSEMNVLDNLGKVIFEKSFEGVNLSDSSISQLTTALRILALISDNSVYAVVFLFKCSEMLCFVQTVAAALYDEGAVTVVYAILGTKEQYRNTKLMKALLRLHREVSPKLAACAADLSSHYPDSALGFGAVCHLIVSALVCWPVYGWIPGLFHTLLSGVQTSSVPALGPKETCSFLCILTDILPEEGVWFWKSGMPLLSGLRKLAVGTLMGPQKEKQINWYLEAGPLEKLINHLTPNLEKIAKIIQHHAVSALVVIQDMLRVFIVRIACQRVEHASILLRPIFSSIRDGILDQSSTRNTEAYMVYRYLNFLASLLEHPHAKGLLLEEGIVQLLVEVLERCYDATYPSENRVLEYGIVSESSVIQWCIPAFRSISLLCDSQVPLLCFQKKELLASLSAKDCALILPFVLKFCQVLPVGNELLSCLGAFKDLISCGEGQDGLVSLLFQLFSGAEEPVSERWCDTHNLSLDQLEMKKNPPFLSCWIKLLNSINSKDGLSSLAIKAVNVLSVGSIRLCLDGKSLNSRKVAGLKSLFGLPSEFSGTDTFREENIGLIEQMVTLLSSTTSGSDSSETAEMKPYLHEASRSLLSLLKDGNIDDIISCKGVLVSPGNFDMDDLDSENIEDDLYQRGLEDKFWWECPETLPERLPQSSLPAKRKLSTLESSSRRAKGENSSVDIPTQNSVHRALGSLSLPPAPTRRDTFRQRKPNTSRPPSMHVDDYVARERSVDTAGNSNAITISRAGSSSGRPPSIHVDEFMARQRERGQNPSTIVVGEAVVQVKNPTPARDSEKVAGKPKQFKADPDDDLQGIDIVFDGEECEGPDDKLPFLQPDENLMQPSPVMVEQNSPHSIVEETESDANGSSQFSHMGTPVASNVDENVQSEFSSRISVSRPDMSLIREPSISSDRKFVEQADESKKMAPLKSAGISESVFVPAYNMPGSSGQNLIDPRVGPQGFYSKSSQQHTGHIHSGFSGRGVYEQKVMPNQPPLPLVPPQSVSPVIPHSSDSLSNQSSPFISHGTQSSGGPIRLTPPLPSAMPQYSSNPYASLPPRTSTTQSFGYSQAGVGTTEQQQSGPVIDHQSGNLSVSGTGMISYPPHTLMSAHNFSRPSSLPVPFYANPSHQGGDKPQTMLSVPSIPQSLNPQSIPQLQSMQLSQLQRPMQPPQHVRPPIQISQPSEQGVSMQNPFQIPMHQMQMMQQTQVQPYYHTPQQQDLSQVQQQPQHHAVQGQQGAGTSQQQDSGMSLHDYFKSPEAIQSLLSDRDKLCQLLEQHPKLMQMLQEKLGQL</sequence>
<dbReference type="GO" id="GO:0010117">
    <property type="term" value="P:photoprotection"/>
    <property type="evidence" value="ECO:0007669"/>
    <property type="project" value="EnsemblPlants"/>
</dbReference>
<dbReference type="GO" id="GO:0009793">
    <property type="term" value="P:embryo development ending in seed dormancy"/>
    <property type="evidence" value="ECO:0007669"/>
    <property type="project" value="EnsemblPlants"/>
</dbReference>
<dbReference type="SUPFAM" id="SSF48371">
    <property type="entry name" value="ARM repeat"/>
    <property type="match status" value="1"/>
</dbReference>
<feature type="compositionally biased region" description="Polar residues" evidence="1">
    <location>
        <begin position="1447"/>
        <end position="1459"/>
    </location>
</feature>
<feature type="compositionally biased region" description="Low complexity" evidence="1">
    <location>
        <begin position="1770"/>
        <end position="1780"/>
    </location>
</feature>
<dbReference type="InterPro" id="IPR016024">
    <property type="entry name" value="ARM-type_fold"/>
</dbReference>
<dbReference type="EMBL" id="GL348715">
    <property type="protein sequence ID" value="EFH60784.1"/>
    <property type="molecule type" value="Genomic_DNA"/>
</dbReference>
<dbReference type="eggNOG" id="KOG4822">
    <property type="taxonomic scope" value="Eukaryota"/>
</dbReference>
<feature type="region of interest" description="Disordered" evidence="1">
    <location>
        <begin position="1970"/>
        <end position="2017"/>
    </location>
</feature>
<dbReference type="GO" id="GO:0001510">
    <property type="term" value="P:RNA methylation"/>
    <property type="evidence" value="ECO:0007669"/>
    <property type="project" value="EnsemblPlants"/>
</dbReference>
<evidence type="ECO:0000256" key="1">
    <source>
        <dbReference type="SAM" id="MobiDB-lite"/>
    </source>
</evidence>
<dbReference type="Gramene" id="scaffold_300625.1">
    <property type="protein sequence ID" value="scaffold_300625.1"/>
    <property type="gene ID" value="scaffold_300625.1"/>
</dbReference>
<evidence type="ECO:0000313" key="2">
    <source>
        <dbReference type="EMBL" id="EFH60784.1"/>
    </source>
</evidence>
<organism evidence="3">
    <name type="scientific">Arabidopsis lyrata subsp. lyrata</name>
    <name type="common">Lyre-leaved rock-cress</name>
    <dbReference type="NCBI Taxonomy" id="81972"/>
    <lineage>
        <taxon>Eukaryota</taxon>
        <taxon>Viridiplantae</taxon>
        <taxon>Streptophyta</taxon>
        <taxon>Embryophyta</taxon>
        <taxon>Tracheophyta</taxon>
        <taxon>Spermatophyta</taxon>
        <taxon>Magnoliopsida</taxon>
        <taxon>eudicotyledons</taxon>
        <taxon>Gunneridae</taxon>
        <taxon>Pentapetalae</taxon>
        <taxon>rosids</taxon>
        <taxon>malvids</taxon>
        <taxon>Brassicales</taxon>
        <taxon>Brassicaceae</taxon>
        <taxon>Camelineae</taxon>
        <taxon>Arabidopsis</taxon>
    </lineage>
</organism>
<feature type="compositionally biased region" description="Low complexity" evidence="1">
    <location>
        <begin position="1970"/>
        <end position="2015"/>
    </location>
</feature>
<dbReference type="GO" id="GO:0009651">
    <property type="term" value="P:response to salt stress"/>
    <property type="evidence" value="ECO:0007669"/>
    <property type="project" value="EnsemblPlants"/>
</dbReference>
<dbReference type="GO" id="GO:0016607">
    <property type="term" value="C:nuclear speck"/>
    <property type="evidence" value="ECO:0007669"/>
    <property type="project" value="EnsemblPlants"/>
</dbReference>
<evidence type="ECO:0000313" key="3">
    <source>
        <dbReference type="Proteomes" id="UP000008694"/>
    </source>
</evidence>
<dbReference type="PANTHER" id="PTHR23185:SF0">
    <property type="entry name" value="PROTEIN VIRILIZER HOMOLOG"/>
    <property type="match status" value="1"/>
</dbReference>
<keyword evidence="3" id="KW-1185">Reference proteome</keyword>
<feature type="compositionally biased region" description="Polar residues" evidence="1">
    <location>
        <begin position="1946"/>
        <end position="1957"/>
    </location>
</feature>
<feature type="region of interest" description="Disordered" evidence="1">
    <location>
        <begin position="1557"/>
        <end position="1583"/>
    </location>
</feature>
<dbReference type="GO" id="GO:0036396">
    <property type="term" value="C:RNA N6-methyladenosine methyltransferase complex"/>
    <property type="evidence" value="ECO:0007669"/>
    <property type="project" value="EnsemblPlants"/>
</dbReference>
<dbReference type="Proteomes" id="UP000008694">
    <property type="component" value="Unassembled WGS sequence"/>
</dbReference>
<proteinExistence type="predicted"/>
<accession>D7L4M0</accession>
<dbReference type="GO" id="GO:0006397">
    <property type="term" value="P:mRNA processing"/>
    <property type="evidence" value="ECO:0007669"/>
    <property type="project" value="EnsemblPlants"/>
</dbReference>
<reference evidence="3" key="1">
    <citation type="journal article" date="2011" name="Nat. Genet.">
        <title>The Arabidopsis lyrata genome sequence and the basis of rapid genome size change.</title>
        <authorList>
            <person name="Hu T.T."/>
            <person name="Pattyn P."/>
            <person name="Bakker E.G."/>
            <person name="Cao J."/>
            <person name="Cheng J.-F."/>
            <person name="Clark R.M."/>
            <person name="Fahlgren N."/>
            <person name="Fawcett J.A."/>
            <person name="Grimwood J."/>
            <person name="Gundlach H."/>
            <person name="Haberer G."/>
            <person name="Hollister J.D."/>
            <person name="Ossowski S."/>
            <person name="Ottilar R.P."/>
            <person name="Salamov A.A."/>
            <person name="Schneeberger K."/>
            <person name="Spannagl M."/>
            <person name="Wang X."/>
            <person name="Yang L."/>
            <person name="Nasrallah M.E."/>
            <person name="Bergelson J."/>
            <person name="Carrington J.C."/>
            <person name="Gaut B.S."/>
            <person name="Schmutz J."/>
            <person name="Mayer K.F.X."/>
            <person name="Van de Peer Y."/>
            <person name="Grigoriev I.V."/>
            <person name="Nordborg M."/>
            <person name="Weigel D."/>
            <person name="Guo Y.-L."/>
        </authorList>
    </citation>
    <scope>NUCLEOTIDE SEQUENCE [LARGE SCALE GENOMIC DNA]</scope>
    <source>
        <strain evidence="3">cv. MN47</strain>
    </source>
</reference>
<dbReference type="GO" id="GO:0003723">
    <property type="term" value="F:RNA binding"/>
    <property type="evidence" value="ECO:0007669"/>
    <property type="project" value="TreeGrafter"/>
</dbReference>
<dbReference type="STRING" id="81972.D7L4M0"/>
<gene>
    <name evidence="2" type="ORF">ARALYDRAFT_896655</name>
</gene>